<keyword evidence="8" id="KW-1185">Reference proteome</keyword>
<dbReference type="Proteomes" id="UP000015480">
    <property type="component" value="Chromosome"/>
</dbReference>
<dbReference type="PATRIC" id="fig|1367847.3.peg.3164"/>
<feature type="transmembrane region" description="Helical" evidence="5">
    <location>
        <begin position="241"/>
        <end position="267"/>
    </location>
</feature>
<dbReference type="KEGG" id="pami:JCM7686_3139"/>
<feature type="transmembrane region" description="Helical" evidence="5">
    <location>
        <begin position="407"/>
        <end position="427"/>
    </location>
</feature>
<dbReference type="Pfam" id="PF04932">
    <property type="entry name" value="Wzy_C"/>
    <property type="match status" value="1"/>
</dbReference>
<evidence type="ECO:0000313" key="8">
    <source>
        <dbReference type="Proteomes" id="UP000015480"/>
    </source>
</evidence>
<sequence length="472" mass="51996">MSPQALLMLMIWPVVTGILFSRLPLQKAIVWTILGGYLVLPPLAVIPLPLGPGLDKAAIPALSAWLFTLASKDKAALDPPPRLVGVIGFLLLCAVLSPLLTGLTNRDALVDEVSVRPGVTLTGSMMDALMVFPQLLPFWLAYRYLSNPEGAKVLVKAFVSALLTYSVLMILEVRLSPQMNVWVYGYFQHDFVQTMRYGGYRPIVFLEHPLWVAFITLTALVCAIATTRVKRNRKWYGISGYLGMMLLMCKSAGVILQFGLALPFLWFARPRRMVALAALLGTLVCAYPVLRAQPWMPIEKIVDTTLQADQDRGQSLAFRLRNETMLLERAKERPYFGWGGWGRALLLDADGTRYLTIPDGAWIVILGARGLLGFIAQFGLMLVPLFMLWRSWPKGGPMQISHEQMNLAAVALIIGLNMVDLIPNATLTPNTWMMAGLVAGSAARMRQGGYFSDGGQPAQKILSKKAGLTPVI</sequence>
<reference evidence="7 8" key="1">
    <citation type="journal article" date="2014" name="BMC Genomics">
        <title>Architecture and functions of a multipartite genome of the methylotrophic bacterium Paracoccus aminophilus JCM 7686, containing primary and secondary chromids.</title>
        <authorList>
            <person name="Dziewit L."/>
            <person name="Czarnecki J."/>
            <person name="Wibberg D."/>
            <person name="Radlinska M."/>
            <person name="Mrozek P."/>
            <person name="Szymczak M."/>
            <person name="Schluter A."/>
            <person name="Puhler A."/>
            <person name="Bartosik D."/>
        </authorList>
    </citation>
    <scope>NUCLEOTIDE SEQUENCE [LARGE SCALE GENOMIC DNA]</scope>
    <source>
        <strain evidence="7">JCM 7686</strain>
    </source>
</reference>
<gene>
    <name evidence="7" type="ORF">JCM7686_3139</name>
</gene>
<evidence type="ECO:0000313" key="7">
    <source>
        <dbReference type="EMBL" id="AGT10175.1"/>
    </source>
</evidence>
<dbReference type="EMBL" id="CP006650">
    <property type="protein sequence ID" value="AGT10175.1"/>
    <property type="molecule type" value="Genomic_DNA"/>
</dbReference>
<feature type="transmembrane region" description="Helical" evidence="5">
    <location>
        <begin position="28"/>
        <end position="48"/>
    </location>
</feature>
<feature type="transmembrane region" description="Helical" evidence="5">
    <location>
        <begin position="6"/>
        <end position="23"/>
    </location>
</feature>
<dbReference type="GO" id="GO:0016020">
    <property type="term" value="C:membrane"/>
    <property type="evidence" value="ECO:0007669"/>
    <property type="project" value="UniProtKB-SubCell"/>
</dbReference>
<dbReference type="PANTHER" id="PTHR37422">
    <property type="entry name" value="TEICHURONIC ACID BIOSYNTHESIS PROTEIN TUAE"/>
    <property type="match status" value="1"/>
</dbReference>
<keyword evidence="2 5" id="KW-0812">Transmembrane</keyword>
<keyword evidence="4 5" id="KW-0472">Membrane</keyword>
<dbReference type="PANTHER" id="PTHR37422:SF13">
    <property type="entry name" value="LIPOPOLYSACCHARIDE BIOSYNTHESIS PROTEIN PA4999-RELATED"/>
    <property type="match status" value="1"/>
</dbReference>
<dbReference type="InterPro" id="IPR007016">
    <property type="entry name" value="O-antigen_ligase-rel_domated"/>
</dbReference>
<feature type="transmembrane region" description="Helical" evidence="5">
    <location>
        <begin position="210"/>
        <end position="229"/>
    </location>
</feature>
<proteinExistence type="predicted"/>
<evidence type="ECO:0000256" key="5">
    <source>
        <dbReference type="SAM" id="Phobius"/>
    </source>
</evidence>
<feature type="transmembrane region" description="Helical" evidence="5">
    <location>
        <begin position="83"/>
        <end position="101"/>
    </location>
</feature>
<accession>S5Y352</accession>
<feature type="transmembrane region" description="Helical" evidence="5">
    <location>
        <begin position="153"/>
        <end position="171"/>
    </location>
</feature>
<dbReference type="OrthoDB" id="7595044at2"/>
<dbReference type="AlphaFoldDB" id="S5Y352"/>
<keyword evidence="3 5" id="KW-1133">Transmembrane helix</keyword>
<name>S5Y352_PARAH</name>
<dbReference type="RefSeq" id="WP_020951812.1">
    <property type="nucleotide sequence ID" value="NC_022041.1"/>
</dbReference>
<evidence type="ECO:0000256" key="2">
    <source>
        <dbReference type="ARBA" id="ARBA00022692"/>
    </source>
</evidence>
<feature type="domain" description="O-antigen ligase-related" evidence="6">
    <location>
        <begin position="242"/>
        <end position="376"/>
    </location>
</feature>
<evidence type="ECO:0000256" key="3">
    <source>
        <dbReference type="ARBA" id="ARBA00022989"/>
    </source>
</evidence>
<dbReference type="STRING" id="1367847.JCM7686_3139"/>
<feature type="transmembrane region" description="Helical" evidence="5">
    <location>
        <begin position="361"/>
        <end position="387"/>
    </location>
</feature>
<evidence type="ECO:0000256" key="4">
    <source>
        <dbReference type="ARBA" id="ARBA00023136"/>
    </source>
</evidence>
<dbReference type="InterPro" id="IPR051533">
    <property type="entry name" value="WaaL-like"/>
</dbReference>
<feature type="transmembrane region" description="Helical" evidence="5">
    <location>
        <begin position="273"/>
        <end position="290"/>
    </location>
</feature>
<evidence type="ECO:0000259" key="6">
    <source>
        <dbReference type="Pfam" id="PF04932"/>
    </source>
</evidence>
<evidence type="ECO:0000256" key="1">
    <source>
        <dbReference type="ARBA" id="ARBA00004141"/>
    </source>
</evidence>
<dbReference type="HOGENOM" id="CLU_586233_0_0_5"/>
<dbReference type="eggNOG" id="COG3307">
    <property type="taxonomic scope" value="Bacteria"/>
</dbReference>
<comment type="subcellular location">
    <subcellularLocation>
        <location evidence="1">Membrane</location>
        <topology evidence="1">Multi-pass membrane protein</topology>
    </subcellularLocation>
</comment>
<organism evidence="7 8">
    <name type="scientific">Paracoccus aminophilus JCM 7686</name>
    <dbReference type="NCBI Taxonomy" id="1367847"/>
    <lineage>
        <taxon>Bacteria</taxon>
        <taxon>Pseudomonadati</taxon>
        <taxon>Pseudomonadota</taxon>
        <taxon>Alphaproteobacteria</taxon>
        <taxon>Rhodobacterales</taxon>
        <taxon>Paracoccaceae</taxon>
        <taxon>Paracoccus</taxon>
    </lineage>
</organism>
<protein>
    <recommendedName>
        <fullName evidence="6">O-antigen ligase-related domain-containing protein</fullName>
    </recommendedName>
</protein>